<comment type="caution">
    <text evidence="2">The sequence shown here is derived from an EMBL/GenBank/DDBJ whole genome shotgun (WGS) entry which is preliminary data.</text>
</comment>
<sequence>MHEATINKMEAAAWPRWRPKLLKSELRVWLLKYPSQLYQPALRLHPLLSQPPPTTAVPLLCLEEALQWTLEAEQPTFSQPGLVTSPRGESWGCRGPTRQRCITQSSETLV</sequence>
<gene>
    <name evidence="2" type="ORF">NDU88_002957</name>
</gene>
<organism evidence="2 3">
    <name type="scientific">Pleurodeles waltl</name>
    <name type="common">Iberian ribbed newt</name>
    <dbReference type="NCBI Taxonomy" id="8319"/>
    <lineage>
        <taxon>Eukaryota</taxon>
        <taxon>Metazoa</taxon>
        <taxon>Chordata</taxon>
        <taxon>Craniata</taxon>
        <taxon>Vertebrata</taxon>
        <taxon>Euteleostomi</taxon>
        <taxon>Amphibia</taxon>
        <taxon>Batrachia</taxon>
        <taxon>Caudata</taxon>
        <taxon>Salamandroidea</taxon>
        <taxon>Salamandridae</taxon>
        <taxon>Pleurodelinae</taxon>
        <taxon>Pleurodeles</taxon>
    </lineage>
</organism>
<name>A0AAV7NF78_PLEWA</name>
<keyword evidence="3" id="KW-1185">Reference proteome</keyword>
<protein>
    <submittedName>
        <fullName evidence="2">Uncharacterized protein</fullName>
    </submittedName>
</protein>
<dbReference type="Proteomes" id="UP001066276">
    <property type="component" value="Chromosome 8"/>
</dbReference>
<dbReference type="AlphaFoldDB" id="A0AAV7NF78"/>
<evidence type="ECO:0000256" key="1">
    <source>
        <dbReference type="SAM" id="MobiDB-lite"/>
    </source>
</evidence>
<accession>A0AAV7NF78</accession>
<reference evidence="2" key="1">
    <citation type="journal article" date="2022" name="bioRxiv">
        <title>Sequencing and chromosome-scale assembly of the giantPleurodeles waltlgenome.</title>
        <authorList>
            <person name="Brown T."/>
            <person name="Elewa A."/>
            <person name="Iarovenko S."/>
            <person name="Subramanian E."/>
            <person name="Araus A.J."/>
            <person name="Petzold A."/>
            <person name="Susuki M."/>
            <person name="Suzuki K.-i.T."/>
            <person name="Hayashi T."/>
            <person name="Toyoda A."/>
            <person name="Oliveira C."/>
            <person name="Osipova E."/>
            <person name="Leigh N.D."/>
            <person name="Simon A."/>
            <person name="Yun M.H."/>
        </authorList>
    </citation>
    <scope>NUCLEOTIDE SEQUENCE</scope>
    <source>
        <strain evidence="2">20211129_DDA</strain>
        <tissue evidence="2">Liver</tissue>
    </source>
</reference>
<evidence type="ECO:0000313" key="3">
    <source>
        <dbReference type="Proteomes" id="UP001066276"/>
    </source>
</evidence>
<evidence type="ECO:0000313" key="2">
    <source>
        <dbReference type="EMBL" id="KAJ1114726.1"/>
    </source>
</evidence>
<dbReference type="EMBL" id="JANPWB010000012">
    <property type="protein sequence ID" value="KAJ1114726.1"/>
    <property type="molecule type" value="Genomic_DNA"/>
</dbReference>
<proteinExistence type="predicted"/>
<feature type="region of interest" description="Disordered" evidence="1">
    <location>
        <begin position="77"/>
        <end position="97"/>
    </location>
</feature>